<feature type="transmembrane region" description="Helical" evidence="2">
    <location>
        <begin position="1580"/>
        <end position="1601"/>
    </location>
</feature>
<sequence length="1990" mass="215161">MSPPIAVSSPRSQHADASPAARIDANSDGTTQIHARITGDADSDSRATSGWSVNQDEGVDGSRANLLGDDGDARENADTLARRRAQLRVQVGRAEATLQESPRRGGETGQQRVDAGAGVGRIADTGGNARQQTQKSAQLALGDATRPADVAAAGVSQTQLAAPPHNPSALPSPPTASKLTPPPLPSAYTKKEKRHACYRPPAFKRSDISSFAYHLGPYTDLAYDPSWHADALVVEPDQLRAWVETAVAAQKEKSTLSNRPPTMTVAIPSNPVIDLDLTKHDSTAPEGPRTPLSGLSFARPKEDPPRRGLTVSLGSPSRRGHTGASPGASLHHDDDSSEDEDFPSPSRSQNPLTMVARAISRRATSKIPEGSTAMSRGMSSSAVKGSDLLRSPRISSPLGRKSFQRGRSPIEEDDEDSDSDDHQPSSAPGQVTRPPRLPGASLPLWVQPPPARAHTTSAAANASSLLTPLSSPPSADSFLPSPLHLTTGANVATISPSTPAPSTTLRLPVPTMLFLVSVSALLPRRKLAAALTSAPSVSPLNPRAVLGVLLRDAYVSAPGKVVDVVRRVGQASGWQVPVFLECQQGDGGDGFDRCARVVEMCREEVGGVVLWDACVVVGEDFTPVPRPPWGPSKAPLARLLRLLTTESSLRSSFLAVSATHTRGVPLPPALERHRLRWATERGFVQWAAGGRGERVEDMPRGTVRKVHDTDVFEWCAEPAALAVRAKAEKAWRAPPPPPVPGGAGPGLVKVRTAVGKHFPDAASFLARLDAAGCNVVVQPQAPAAPTWAAVHDAAVRVAQGTADPPLNEIAAGVVRVHSGCHPAPASPGSGPGVVVSVGHLVGTTACPALTARVAGRVFEAMTRLEERGLLAGFKVDQDVPTKDDPIRKEFRDTVGALGRVAESAWVAKVREVTESAAGGGVLGAVLAGAVEEIVEAAGRLKEDLDAGRWVVWTAGRAGFRVHDEAEVEGGGARVWGVAGRKADGVVGVYISDAHPHPAEILFNLYLQHNHNLSPHSAIAGESAMASLLTPPTRSLTDPSLFPIPTRVALEMTTSGPPELTSLCALLYARNRIIVSDTTGDAALKAITMTVHDRAAVLAGFELDERTEYKRALMEMASGEYRPASEFERRLGEEVGEASLETGGRERFLNLVGTVGELLNDSDPTVVRSAAAVYLSLWKACRRLAWEELKVALRCKNARYLPDCDQVAVAMEMTTTQGNLIGVFECTSLELAKVMSEKLRQEAKKDEVPEEIEEEGRRDEFSFVDGGKDLFNSFVFVYPIILDLLLVSFFGSGIFYTDQLDSTMENNISITLLVCFPVMGALSNSVFYELLAQKLSMIFIVSLVTSVAVGAPFAAVYGVRELLIIPYAFFFMLFMVLFGTLLLLRDTSRLFFLSEGPQAVVVGVVALLVAPVVTITALQSASTVVVLLVYIGSLILSDGFMLYKLFAMSKDLIEWPSRLDVPKESAIATIFEKKLPKPTLWMGEDVMEHQKRVRLWERSAREYYAAKVETYLNQTLPGLHPLVAERCEQWKLESPLMNWYLEMTGISHPPRFGKEWDSILGQAIVKLKAKYQADKLNRGDLLFSIEAPAILFGALYFFFIFIDRWGNLLGRGVTSVFGKLVSSDSATKAEDVAYMTGIRYGTLFILLGSGFLEIALLRLYASEKVGKEVRLSKEVSPDLLLSEYKAKARLEYLKELSIFVAELLFVFGLVSLIGMKSIFESTSTLYAFWLATIGYFGLLVGLFHKLILRGENYLNVGVSVIVALGIALSAITLRFTGNRLYQLLVSAVACWAFAGITAYFSHRESAFHRRGFRLSPSLNTSGYKRIGKPLNDLILERLNKLSQKLDRQKGKLRRLVPASPEVAARVLERAKPTGGGMDGPLQILEHQAFPNLFEQLSAATTDYRTDKVLVYMAPEKMRKEFEELGVFAIASLVPVPQGSQEHIAEIFAIIPKGCEFPENYVMEVVVHEYLDNDFRSPGSLGLRAAKASLQH</sequence>
<feature type="transmembrane region" description="Helical" evidence="2">
    <location>
        <begin position="1695"/>
        <end position="1718"/>
    </location>
</feature>
<feature type="compositionally biased region" description="Pro residues" evidence="1">
    <location>
        <begin position="164"/>
        <end position="185"/>
    </location>
</feature>
<feature type="transmembrane region" description="Helical" evidence="2">
    <location>
        <begin position="1724"/>
        <end position="1743"/>
    </location>
</feature>
<gene>
    <name evidence="3" type="ORF">M427DRAFT_65860</name>
</gene>
<keyword evidence="2" id="KW-0472">Membrane</keyword>
<evidence type="ECO:0000313" key="4">
    <source>
        <dbReference type="Proteomes" id="UP000070544"/>
    </source>
</evidence>
<proteinExistence type="predicted"/>
<feature type="compositionally biased region" description="Polar residues" evidence="1">
    <location>
        <begin position="128"/>
        <end position="137"/>
    </location>
</feature>
<feature type="transmembrane region" description="Helical" evidence="2">
    <location>
        <begin position="1639"/>
        <end position="1660"/>
    </location>
</feature>
<evidence type="ECO:0000313" key="3">
    <source>
        <dbReference type="EMBL" id="KXS21972.1"/>
    </source>
</evidence>
<evidence type="ECO:0000256" key="2">
    <source>
        <dbReference type="SAM" id="Phobius"/>
    </source>
</evidence>
<feature type="region of interest" description="Disordered" evidence="1">
    <location>
        <begin position="1"/>
        <end position="195"/>
    </location>
</feature>
<dbReference type="EMBL" id="KQ965732">
    <property type="protein sequence ID" value="KXS21972.1"/>
    <property type="molecule type" value="Genomic_DNA"/>
</dbReference>
<feature type="transmembrane region" description="Helical" evidence="2">
    <location>
        <begin position="1307"/>
        <end position="1327"/>
    </location>
</feature>
<feature type="transmembrane region" description="Helical" evidence="2">
    <location>
        <begin position="1755"/>
        <end position="1774"/>
    </location>
</feature>
<feature type="transmembrane region" description="Helical" evidence="2">
    <location>
        <begin position="1274"/>
        <end position="1295"/>
    </location>
</feature>
<evidence type="ECO:0000256" key="1">
    <source>
        <dbReference type="SAM" id="MobiDB-lite"/>
    </source>
</evidence>
<accession>A0A139AYZ3</accession>
<dbReference type="STRING" id="1344416.A0A139AYZ3"/>
<feature type="compositionally biased region" description="Basic and acidic residues" evidence="1">
    <location>
        <begin position="71"/>
        <end position="81"/>
    </location>
</feature>
<reference evidence="3 4" key="1">
    <citation type="journal article" date="2015" name="Genome Biol. Evol.">
        <title>Phylogenomic analyses indicate that early fungi evolved digesting cell walls of algal ancestors of land plants.</title>
        <authorList>
            <person name="Chang Y."/>
            <person name="Wang S."/>
            <person name="Sekimoto S."/>
            <person name="Aerts A.L."/>
            <person name="Choi C."/>
            <person name="Clum A."/>
            <person name="LaButti K.M."/>
            <person name="Lindquist E.A."/>
            <person name="Yee Ngan C."/>
            <person name="Ohm R.A."/>
            <person name="Salamov A.A."/>
            <person name="Grigoriev I.V."/>
            <person name="Spatafora J.W."/>
            <person name="Berbee M.L."/>
        </authorList>
    </citation>
    <scope>NUCLEOTIDE SEQUENCE [LARGE SCALE GENOMIC DNA]</scope>
    <source>
        <strain evidence="3 4">JEL478</strain>
    </source>
</reference>
<feature type="compositionally biased region" description="Polar residues" evidence="1">
    <location>
        <begin position="372"/>
        <end position="383"/>
    </location>
</feature>
<protein>
    <submittedName>
        <fullName evidence="3">Uncharacterized protein</fullName>
    </submittedName>
</protein>
<keyword evidence="2" id="KW-0812">Transmembrane</keyword>
<feature type="region of interest" description="Disordered" evidence="1">
    <location>
        <begin position="275"/>
        <end position="458"/>
    </location>
</feature>
<feature type="transmembrane region" description="Helical" evidence="2">
    <location>
        <begin position="1334"/>
        <end position="1357"/>
    </location>
</feature>
<name>A0A139AYZ3_GONPJ</name>
<keyword evidence="4" id="KW-1185">Reference proteome</keyword>
<feature type="transmembrane region" description="Helical" evidence="2">
    <location>
        <begin position="1780"/>
        <end position="1799"/>
    </location>
</feature>
<keyword evidence="2" id="KW-1133">Transmembrane helix</keyword>
<dbReference type="Proteomes" id="UP000070544">
    <property type="component" value="Unassembled WGS sequence"/>
</dbReference>
<feature type="compositionally biased region" description="Polar residues" evidence="1">
    <location>
        <begin position="46"/>
        <end position="55"/>
    </location>
</feature>
<organism evidence="3 4">
    <name type="scientific">Gonapodya prolifera (strain JEL478)</name>
    <name type="common">Monoblepharis prolifera</name>
    <dbReference type="NCBI Taxonomy" id="1344416"/>
    <lineage>
        <taxon>Eukaryota</taxon>
        <taxon>Fungi</taxon>
        <taxon>Fungi incertae sedis</taxon>
        <taxon>Chytridiomycota</taxon>
        <taxon>Chytridiomycota incertae sedis</taxon>
        <taxon>Monoblepharidomycetes</taxon>
        <taxon>Monoblepharidales</taxon>
        <taxon>Gonapodyaceae</taxon>
        <taxon>Gonapodya</taxon>
    </lineage>
</organism>
<feature type="transmembrane region" description="Helical" evidence="2">
    <location>
        <begin position="1395"/>
        <end position="1417"/>
    </location>
</feature>
<dbReference type="OrthoDB" id="2158407at2759"/>
<feature type="transmembrane region" description="Helical" evidence="2">
    <location>
        <begin position="1363"/>
        <end position="1383"/>
    </location>
</feature>